<dbReference type="InterPro" id="IPR001611">
    <property type="entry name" value="Leu-rich_rpt"/>
</dbReference>
<accession>A0AA38TD86</accession>
<keyword evidence="1" id="KW-0677">Repeat</keyword>
<dbReference type="Pfam" id="PF00560">
    <property type="entry name" value="LRR_1"/>
    <property type="match status" value="1"/>
</dbReference>
<evidence type="ECO:0000256" key="1">
    <source>
        <dbReference type="ARBA" id="ARBA00022737"/>
    </source>
</evidence>
<reference evidence="3" key="1">
    <citation type="submission" date="2023-03" db="EMBL/GenBank/DDBJ databases">
        <title>Chromosome-scale reference genome and RAD-based genetic map of yellow starthistle (Centaurea solstitialis) reveal putative structural variation and QTLs associated with invader traits.</title>
        <authorList>
            <person name="Reatini B."/>
            <person name="Cang F.A."/>
            <person name="Jiang Q."/>
            <person name="Mckibben M.T.W."/>
            <person name="Barker M.S."/>
            <person name="Rieseberg L.H."/>
            <person name="Dlugosch K.M."/>
        </authorList>
    </citation>
    <scope>NUCLEOTIDE SEQUENCE</scope>
    <source>
        <strain evidence="3">CAN-66</strain>
        <tissue evidence="3">Leaf</tissue>
    </source>
</reference>
<feature type="domain" description="Disease resistance R13L4/SHOC-2-like LRR" evidence="2">
    <location>
        <begin position="64"/>
        <end position="118"/>
    </location>
</feature>
<evidence type="ECO:0000313" key="4">
    <source>
        <dbReference type="Proteomes" id="UP001172457"/>
    </source>
</evidence>
<dbReference type="AlphaFoldDB" id="A0AA38TD86"/>
<dbReference type="InterPro" id="IPR055414">
    <property type="entry name" value="LRR_R13L4/SHOC2-like"/>
</dbReference>
<dbReference type="PANTHER" id="PTHR47186">
    <property type="entry name" value="LEUCINE-RICH REPEAT-CONTAINING PROTEIN 57"/>
    <property type="match status" value="1"/>
</dbReference>
<proteinExistence type="predicted"/>
<organism evidence="3 4">
    <name type="scientific">Centaurea solstitialis</name>
    <name type="common">yellow star-thistle</name>
    <dbReference type="NCBI Taxonomy" id="347529"/>
    <lineage>
        <taxon>Eukaryota</taxon>
        <taxon>Viridiplantae</taxon>
        <taxon>Streptophyta</taxon>
        <taxon>Embryophyta</taxon>
        <taxon>Tracheophyta</taxon>
        <taxon>Spermatophyta</taxon>
        <taxon>Magnoliopsida</taxon>
        <taxon>eudicotyledons</taxon>
        <taxon>Gunneridae</taxon>
        <taxon>Pentapetalae</taxon>
        <taxon>asterids</taxon>
        <taxon>campanulids</taxon>
        <taxon>Asterales</taxon>
        <taxon>Asteraceae</taxon>
        <taxon>Carduoideae</taxon>
        <taxon>Cardueae</taxon>
        <taxon>Centaureinae</taxon>
        <taxon>Centaurea</taxon>
    </lineage>
</organism>
<evidence type="ECO:0000259" key="2">
    <source>
        <dbReference type="Pfam" id="PF23598"/>
    </source>
</evidence>
<comment type="caution">
    <text evidence="3">The sequence shown here is derived from an EMBL/GenBank/DDBJ whole genome shotgun (WGS) entry which is preliminary data.</text>
</comment>
<keyword evidence="4" id="KW-1185">Reference proteome</keyword>
<dbReference type="Proteomes" id="UP001172457">
    <property type="component" value="Chromosome 4"/>
</dbReference>
<dbReference type="Pfam" id="PF23598">
    <property type="entry name" value="LRR_14"/>
    <property type="match status" value="1"/>
</dbReference>
<evidence type="ECO:0000313" key="3">
    <source>
        <dbReference type="EMBL" id="KAJ9551881.1"/>
    </source>
</evidence>
<dbReference type="PANTHER" id="PTHR47186:SF42">
    <property type="entry name" value="DISEASE RESISTANCE RPP13-LIKE PROTEIN 1"/>
    <property type="match status" value="1"/>
</dbReference>
<dbReference type="EMBL" id="JARYMX010000004">
    <property type="protein sequence ID" value="KAJ9551881.1"/>
    <property type="molecule type" value="Genomic_DNA"/>
</dbReference>
<protein>
    <recommendedName>
        <fullName evidence="2">Disease resistance R13L4/SHOC-2-like LRR domain-containing protein</fullName>
    </recommendedName>
</protein>
<gene>
    <name evidence="3" type="ORF">OSB04_015926</name>
</gene>
<name>A0AA38TD86_9ASTR</name>
<dbReference type="SUPFAM" id="SSF52058">
    <property type="entry name" value="L domain-like"/>
    <property type="match status" value="1"/>
</dbReference>
<dbReference type="Gene3D" id="3.80.10.10">
    <property type="entry name" value="Ribonuclease Inhibitor"/>
    <property type="match status" value="1"/>
</dbReference>
<sequence>MGRPSGRAWARLCAESICMLKHLKVLQLKSCWLLEKLPEDLGQLECLEELFISECIFLREIPKSMCKMKHLKYLCLPYCILVEKLPEEFGCLESLQVLDIECTGISHLPQSIFSLKGLSISGSRWLIESFGFATVIQKSRYVASCNI</sequence>
<dbReference type="InterPro" id="IPR032675">
    <property type="entry name" value="LRR_dom_sf"/>
</dbReference>